<dbReference type="GO" id="GO:0046872">
    <property type="term" value="F:metal ion binding"/>
    <property type="evidence" value="ECO:0007669"/>
    <property type="project" value="UniProtKB-KW"/>
</dbReference>
<dbReference type="EMBL" id="CYUD01000003">
    <property type="protein sequence ID" value="CUJ93240.1"/>
    <property type="molecule type" value="Genomic_DNA"/>
</dbReference>
<dbReference type="InterPro" id="IPR013785">
    <property type="entry name" value="Aldolase_TIM"/>
</dbReference>
<dbReference type="SFLD" id="SFLDS00029">
    <property type="entry name" value="Radical_SAM"/>
    <property type="match status" value="1"/>
</dbReference>
<dbReference type="InterPro" id="IPR058240">
    <property type="entry name" value="rSAM_sf"/>
</dbReference>
<evidence type="ECO:0000256" key="5">
    <source>
        <dbReference type="ARBA" id="ARBA00023014"/>
    </source>
</evidence>
<evidence type="ECO:0000256" key="2">
    <source>
        <dbReference type="ARBA" id="ARBA00022691"/>
    </source>
</evidence>
<dbReference type="GO" id="GO:0051536">
    <property type="term" value="F:iron-sulfur cluster binding"/>
    <property type="evidence" value="ECO:0007669"/>
    <property type="project" value="UniProtKB-KW"/>
</dbReference>
<dbReference type="RefSeq" id="WP_058281041.1">
    <property type="nucleotide sequence ID" value="NZ_CYUD01000003.1"/>
</dbReference>
<name>A0A0P1IGJ6_9RHOB</name>
<gene>
    <name evidence="7" type="ORF">RUE5091_01312</name>
</gene>
<evidence type="ECO:0000259" key="6">
    <source>
        <dbReference type="Pfam" id="PF04055"/>
    </source>
</evidence>
<evidence type="ECO:0000256" key="4">
    <source>
        <dbReference type="ARBA" id="ARBA00023004"/>
    </source>
</evidence>
<dbReference type="OrthoDB" id="9782387at2"/>
<dbReference type="STRING" id="1715692.RUE5091_01312"/>
<dbReference type="GO" id="GO:0003824">
    <property type="term" value="F:catalytic activity"/>
    <property type="evidence" value="ECO:0007669"/>
    <property type="project" value="InterPro"/>
</dbReference>
<accession>A0A0P1IGJ6</accession>
<keyword evidence="5" id="KW-0411">Iron-sulfur</keyword>
<keyword evidence="8" id="KW-1185">Reference proteome</keyword>
<dbReference type="Pfam" id="PF04055">
    <property type="entry name" value="Radical_SAM"/>
    <property type="match status" value="1"/>
</dbReference>
<keyword evidence="3" id="KW-0479">Metal-binding</keyword>
<keyword evidence="4" id="KW-0408">Iron</keyword>
<dbReference type="InterPro" id="IPR050377">
    <property type="entry name" value="Radical_SAM_PqqE_MftC-like"/>
</dbReference>
<dbReference type="InterPro" id="IPR007197">
    <property type="entry name" value="rSAM"/>
</dbReference>
<keyword evidence="2" id="KW-0949">S-adenosyl-L-methionine</keyword>
<protein>
    <submittedName>
        <fullName evidence="7">Molybdenum cofactor biosynthesis protein A</fullName>
    </submittedName>
</protein>
<dbReference type="AlphaFoldDB" id="A0A0P1IGJ6"/>
<dbReference type="CDD" id="cd01335">
    <property type="entry name" value="Radical_SAM"/>
    <property type="match status" value="1"/>
</dbReference>
<evidence type="ECO:0000256" key="1">
    <source>
        <dbReference type="ARBA" id="ARBA00001966"/>
    </source>
</evidence>
<evidence type="ECO:0000313" key="7">
    <source>
        <dbReference type="EMBL" id="CUJ93240.1"/>
    </source>
</evidence>
<proteinExistence type="predicted"/>
<reference evidence="8" key="1">
    <citation type="submission" date="2015-09" db="EMBL/GenBank/DDBJ databases">
        <authorList>
            <person name="Rodrigo-Torres L."/>
            <person name="Arahal D.R."/>
        </authorList>
    </citation>
    <scope>NUCLEOTIDE SEQUENCE [LARGE SCALE GENOMIC DNA]</scope>
    <source>
        <strain evidence="8">CECT 5091</strain>
    </source>
</reference>
<evidence type="ECO:0000256" key="3">
    <source>
        <dbReference type="ARBA" id="ARBA00022723"/>
    </source>
</evidence>
<dbReference type="SUPFAM" id="SSF102114">
    <property type="entry name" value="Radical SAM enzymes"/>
    <property type="match status" value="1"/>
</dbReference>
<dbReference type="Gene3D" id="3.20.20.70">
    <property type="entry name" value="Aldolase class I"/>
    <property type="match status" value="1"/>
</dbReference>
<comment type="cofactor">
    <cofactor evidence="1">
        <name>[4Fe-4S] cluster</name>
        <dbReference type="ChEBI" id="CHEBI:49883"/>
    </cofactor>
</comment>
<dbReference type="Proteomes" id="UP000051260">
    <property type="component" value="Unassembled WGS sequence"/>
</dbReference>
<evidence type="ECO:0000313" key="8">
    <source>
        <dbReference type="Proteomes" id="UP000051260"/>
    </source>
</evidence>
<sequence>MAYIQNASNRFTLIDHPDPLCGKMVVVDWTLGNSCSYACSYCPKNLHDGSLKWQKPNDVLHLYRQLRRHYVDEMDRIVWLQLTGGEPTMHPQIVDLLHQASAKGFKISLISNASRTVRFWEKINKCLNSVILTYHAEFADLDHFIRVAGMMVDHITVHINVTMHPDHFDQTLEDARKLRAALPAASISLKPLRRDFGAQLYDYTKEQMQVLTNGLPSDRAPIGEQPRSLMRATTRSGRTETLRPNEFLLRDLNRWRGYKCNVGLESLRIRGNGEVYRGVCCVGGRLGYLGEDLVLPRDPIRCTKDACSCLADILIRKER</sequence>
<dbReference type="PANTHER" id="PTHR11228:SF7">
    <property type="entry name" value="PQQA PEPTIDE CYCLASE"/>
    <property type="match status" value="1"/>
</dbReference>
<dbReference type="PANTHER" id="PTHR11228">
    <property type="entry name" value="RADICAL SAM DOMAIN PROTEIN"/>
    <property type="match status" value="1"/>
</dbReference>
<feature type="domain" description="Radical SAM core" evidence="6">
    <location>
        <begin position="31"/>
        <end position="126"/>
    </location>
</feature>
<organism evidence="7 8">
    <name type="scientific">Ruegeria denitrificans</name>
    <dbReference type="NCBI Taxonomy" id="1715692"/>
    <lineage>
        <taxon>Bacteria</taxon>
        <taxon>Pseudomonadati</taxon>
        <taxon>Pseudomonadota</taxon>
        <taxon>Alphaproteobacteria</taxon>
        <taxon>Rhodobacterales</taxon>
        <taxon>Roseobacteraceae</taxon>
        <taxon>Ruegeria</taxon>
    </lineage>
</organism>